<dbReference type="SUPFAM" id="SSF53187">
    <property type="entry name" value="Zn-dependent exopeptidases"/>
    <property type="match status" value="1"/>
</dbReference>
<dbReference type="GO" id="GO:0016787">
    <property type="term" value="F:hydrolase activity"/>
    <property type="evidence" value="ECO:0007669"/>
    <property type="project" value="UniProtKB-KW"/>
</dbReference>
<dbReference type="PANTHER" id="PTHR43808:SF8">
    <property type="entry name" value="PEPTIDASE M20 DIMERISATION DOMAIN-CONTAINING PROTEIN"/>
    <property type="match status" value="1"/>
</dbReference>
<sequence>MLRIDETTKQETVDLLQRLIQIESSNPPGNENRIAAFIKAYLAQKGINVTQLPLEAGRSSLVARIPGRHPGSIVLCGHMDTVNAHEEKWTVPPFAGQIEEDRIWGRGSADMKSGVAVILELAKLITQNKFTPRKDLALVFTADEEQAYRGARSVVQSGLIDDAEFLIITEPTAGLAFAGQKGELWAEVTFSGKAAHGSVPKLGINSILPASWFCLQLAEAAERFKAIPGRGQTTLNIGQINGGWQVNIVPDTTRVTLDFRVVSEPEKA</sequence>
<evidence type="ECO:0000256" key="5">
    <source>
        <dbReference type="ARBA" id="ARBA00022833"/>
    </source>
</evidence>
<protein>
    <recommendedName>
        <fullName evidence="6">Peptidase M20 dimerisation domain-containing protein</fullName>
    </recommendedName>
</protein>
<feature type="non-terminal residue" evidence="7">
    <location>
        <position position="268"/>
    </location>
</feature>
<dbReference type="Gene3D" id="3.30.70.360">
    <property type="match status" value="1"/>
</dbReference>
<dbReference type="InterPro" id="IPR050072">
    <property type="entry name" value="Peptidase_M20A"/>
</dbReference>
<feature type="domain" description="Peptidase M20 dimerisation" evidence="6">
    <location>
        <begin position="179"/>
        <end position="263"/>
    </location>
</feature>
<evidence type="ECO:0000259" key="6">
    <source>
        <dbReference type="Pfam" id="PF07687"/>
    </source>
</evidence>
<dbReference type="Pfam" id="PF01546">
    <property type="entry name" value="Peptidase_M20"/>
    <property type="match status" value="1"/>
</dbReference>
<keyword evidence="4" id="KW-0378">Hydrolase</keyword>
<evidence type="ECO:0000256" key="4">
    <source>
        <dbReference type="ARBA" id="ARBA00022801"/>
    </source>
</evidence>
<dbReference type="Gene3D" id="3.40.630.10">
    <property type="entry name" value="Zn peptidases"/>
    <property type="match status" value="1"/>
</dbReference>
<evidence type="ECO:0000256" key="1">
    <source>
        <dbReference type="ARBA" id="ARBA00001947"/>
    </source>
</evidence>
<proteinExistence type="inferred from homology"/>
<keyword evidence="5" id="KW-0862">Zinc</keyword>
<keyword evidence="3" id="KW-0479">Metal-binding</keyword>
<dbReference type="PANTHER" id="PTHR43808">
    <property type="entry name" value="ACETYLORNITHINE DEACETYLASE"/>
    <property type="match status" value="1"/>
</dbReference>
<dbReference type="Pfam" id="PF07687">
    <property type="entry name" value="M20_dimer"/>
    <property type="match status" value="1"/>
</dbReference>
<comment type="similarity">
    <text evidence="2">Belongs to the peptidase M20A family.</text>
</comment>
<name>X0W568_9ZZZZ</name>
<dbReference type="AlphaFoldDB" id="X0W568"/>
<reference evidence="7" key="1">
    <citation type="journal article" date="2014" name="Front. Microbiol.">
        <title>High frequency of phylogenetically diverse reductive dehalogenase-homologous genes in deep subseafloor sedimentary metagenomes.</title>
        <authorList>
            <person name="Kawai M."/>
            <person name="Futagami T."/>
            <person name="Toyoda A."/>
            <person name="Takaki Y."/>
            <person name="Nishi S."/>
            <person name="Hori S."/>
            <person name="Arai W."/>
            <person name="Tsubouchi T."/>
            <person name="Morono Y."/>
            <person name="Uchiyama I."/>
            <person name="Ito T."/>
            <person name="Fujiyama A."/>
            <person name="Inagaki F."/>
            <person name="Takami H."/>
        </authorList>
    </citation>
    <scope>NUCLEOTIDE SEQUENCE</scope>
    <source>
        <strain evidence="7">Expedition CK06-06</strain>
    </source>
</reference>
<dbReference type="GO" id="GO:0046872">
    <property type="term" value="F:metal ion binding"/>
    <property type="evidence" value="ECO:0007669"/>
    <property type="project" value="UniProtKB-KW"/>
</dbReference>
<dbReference type="EMBL" id="BARS01021806">
    <property type="protein sequence ID" value="GAG07856.1"/>
    <property type="molecule type" value="Genomic_DNA"/>
</dbReference>
<accession>X0W568</accession>
<evidence type="ECO:0000256" key="3">
    <source>
        <dbReference type="ARBA" id="ARBA00022723"/>
    </source>
</evidence>
<comment type="cofactor">
    <cofactor evidence="1">
        <name>Zn(2+)</name>
        <dbReference type="ChEBI" id="CHEBI:29105"/>
    </cofactor>
</comment>
<dbReference type="SUPFAM" id="SSF55031">
    <property type="entry name" value="Bacterial exopeptidase dimerisation domain"/>
    <property type="match status" value="1"/>
</dbReference>
<dbReference type="InterPro" id="IPR002933">
    <property type="entry name" value="Peptidase_M20"/>
</dbReference>
<comment type="caution">
    <text evidence="7">The sequence shown here is derived from an EMBL/GenBank/DDBJ whole genome shotgun (WGS) entry which is preliminary data.</text>
</comment>
<organism evidence="7">
    <name type="scientific">marine sediment metagenome</name>
    <dbReference type="NCBI Taxonomy" id="412755"/>
    <lineage>
        <taxon>unclassified sequences</taxon>
        <taxon>metagenomes</taxon>
        <taxon>ecological metagenomes</taxon>
    </lineage>
</organism>
<evidence type="ECO:0000313" key="7">
    <source>
        <dbReference type="EMBL" id="GAG07856.1"/>
    </source>
</evidence>
<evidence type="ECO:0000256" key="2">
    <source>
        <dbReference type="ARBA" id="ARBA00006247"/>
    </source>
</evidence>
<dbReference type="InterPro" id="IPR036264">
    <property type="entry name" value="Bact_exopeptidase_dim_dom"/>
</dbReference>
<dbReference type="InterPro" id="IPR011650">
    <property type="entry name" value="Peptidase_M20_dimer"/>
</dbReference>
<gene>
    <name evidence="7" type="ORF">S01H1_34963</name>
</gene>